<keyword evidence="3" id="KW-0449">Lipoprotein</keyword>
<organism evidence="3 4">
    <name type="scientific">Streptomyces thioluteus</name>
    <dbReference type="NCBI Taxonomy" id="66431"/>
    <lineage>
        <taxon>Bacteria</taxon>
        <taxon>Bacillati</taxon>
        <taxon>Actinomycetota</taxon>
        <taxon>Actinomycetes</taxon>
        <taxon>Kitasatosporales</taxon>
        <taxon>Streptomycetaceae</taxon>
        <taxon>Streptomyces</taxon>
    </lineage>
</organism>
<dbReference type="PROSITE" id="PS51257">
    <property type="entry name" value="PROKAR_LIPOPROTEIN"/>
    <property type="match status" value="1"/>
</dbReference>
<feature type="signal peptide" evidence="2">
    <location>
        <begin position="1"/>
        <end position="26"/>
    </location>
</feature>
<gene>
    <name evidence="3" type="ORF">GCM10020221_08580</name>
</gene>
<dbReference type="Proteomes" id="UP001501102">
    <property type="component" value="Unassembled WGS sequence"/>
</dbReference>
<dbReference type="InterPro" id="IPR007410">
    <property type="entry name" value="LpqE-like"/>
</dbReference>
<protein>
    <submittedName>
        <fullName evidence="3">Lipoprotein</fullName>
    </submittedName>
</protein>
<dbReference type="EMBL" id="BAAAXZ010000033">
    <property type="protein sequence ID" value="GAA2915164.1"/>
    <property type="molecule type" value="Genomic_DNA"/>
</dbReference>
<evidence type="ECO:0000313" key="4">
    <source>
        <dbReference type="Proteomes" id="UP001501102"/>
    </source>
</evidence>
<sequence>MSSSLRRGALAATVLALSIATLSACGAGNDAQTLEVKPDNAAAAVGDIKLQNVNLITQPELDATGPAVITGQLFNNGDKDQTLSAVKLPGKNVTVQLTSAKGSGPVVVPAGGSLTLGGKGNASAVLPSGRESIKDGEQQQLSFVFSKTGDVRIGAFVVPATHYFKEWGPSEAPSAPARSGQPGKPGSSASSTPSGKAEDKKGEKDAGANTGAKKNEKNRQATATPDAGH</sequence>
<evidence type="ECO:0000256" key="1">
    <source>
        <dbReference type="SAM" id="MobiDB-lite"/>
    </source>
</evidence>
<feature type="chain" id="PRO_5046727461" evidence="2">
    <location>
        <begin position="27"/>
        <end position="229"/>
    </location>
</feature>
<dbReference type="Pfam" id="PF04314">
    <property type="entry name" value="PCuAC"/>
    <property type="match status" value="1"/>
</dbReference>
<name>A0ABN3WJ62_STRTU</name>
<reference evidence="3 4" key="1">
    <citation type="journal article" date="2019" name="Int. J. Syst. Evol. Microbiol.">
        <title>The Global Catalogue of Microorganisms (GCM) 10K type strain sequencing project: providing services to taxonomists for standard genome sequencing and annotation.</title>
        <authorList>
            <consortium name="The Broad Institute Genomics Platform"/>
            <consortium name="The Broad Institute Genome Sequencing Center for Infectious Disease"/>
            <person name="Wu L."/>
            <person name="Ma J."/>
        </authorList>
    </citation>
    <scope>NUCLEOTIDE SEQUENCE [LARGE SCALE GENOMIC DNA]</scope>
    <source>
        <strain evidence="3 4">JCM 4087</strain>
    </source>
</reference>
<dbReference type="RefSeq" id="WP_344960976.1">
    <property type="nucleotide sequence ID" value="NZ_BAAAXZ010000033.1"/>
</dbReference>
<keyword evidence="2" id="KW-0732">Signal</keyword>
<keyword evidence="4" id="KW-1185">Reference proteome</keyword>
<dbReference type="SUPFAM" id="SSF110087">
    <property type="entry name" value="DR1885-like metal-binding protein"/>
    <property type="match status" value="1"/>
</dbReference>
<comment type="caution">
    <text evidence="3">The sequence shown here is derived from an EMBL/GenBank/DDBJ whole genome shotgun (WGS) entry which is preliminary data.</text>
</comment>
<evidence type="ECO:0000256" key="2">
    <source>
        <dbReference type="SAM" id="SignalP"/>
    </source>
</evidence>
<dbReference type="InterPro" id="IPR036182">
    <property type="entry name" value="PCuAC_sf"/>
</dbReference>
<feature type="compositionally biased region" description="Basic and acidic residues" evidence="1">
    <location>
        <begin position="196"/>
        <end position="206"/>
    </location>
</feature>
<dbReference type="Gene3D" id="2.60.40.1890">
    <property type="entry name" value="PCu(A)C copper chaperone"/>
    <property type="match status" value="1"/>
</dbReference>
<evidence type="ECO:0000313" key="3">
    <source>
        <dbReference type="EMBL" id="GAA2915164.1"/>
    </source>
</evidence>
<accession>A0ABN3WJ62</accession>
<feature type="region of interest" description="Disordered" evidence="1">
    <location>
        <begin position="169"/>
        <end position="229"/>
    </location>
</feature>
<proteinExistence type="predicted"/>